<name>A0ABN9PWS3_9DINO</name>
<keyword evidence="3" id="KW-1185">Reference proteome</keyword>
<feature type="region of interest" description="Disordered" evidence="1">
    <location>
        <begin position="185"/>
        <end position="219"/>
    </location>
</feature>
<evidence type="ECO:0000313" key="3">
    <source>
        <dbReference type="Proteomes" id="UP001189429"/>
    </source>
</evidence>
<feature type="compositionally biased region" description="Basic and acidic residues" evidence="1">
    <location>
        <begin position="209"/>
        <end position="218"/>
    </location>
</feature>
<feature type="compositionally biased region" description="Low complexity" evidence="1">
    <location>
        <begin position="101"/>
        <end position="115"/>
    </location>
</feature>
<feature type="region of interest" description="Disordered" evidence="1">
    <location>
        <begin position="144"/>
        <end position="167"/>
    </location>
</feature>
<reference evidence="2" key="1">
    <citation type="submission" date="2023-10" db="EMBL/GenBank/DDBJ databases">
        <authorList>
            <person name="Chen Y."/>
            <person name="Shah S."/>
            <person name="Dougan E. K."/>
            <person name="Thang M."/>
            <person name="Chan C."/>
        </authorList>
    </citation>
    <scope>NUCLEOTIDE SEQUENCE [LARGE SCALE GENOMIC DNA]</scope>
</reference>
<proteinExistence type="predicted"/>
<dbReference type="Proteomes" id="UP001189429">
    <property type="component" value="Unassembled WGS sequence"/>
</dbReference>
<dbReference type="EMBL" id="CAUYUJ010001803">
    <property type="protein sequence ID" value="CAK0797722.1"/>
    <property type="molecule type" value="Genomic_DNA"/>
</dbReference>
<feature type="region of interest" description="Disordered" evidence="1">
    <location>
        <begin position="1"/>
        <end position="115"/>
    </location>
</feature>
<organism evidence="2 3">
    <name type="scientific">Prorocentrum cordatum</name>
    <dbReference type="NCBI Taxonomy" id="2364126"/>
    <lineage>
        <taxon>Eukaryota</taxon>
        <taxon>Sar</taxon>
        <taxon>Alveolata</taxon>
        <taxon>Dinophyceae</taxon>
        <taxon>Prorocentrales</taxon>
        <taxon>Prorocentraceae</taxon>
        <taxon>Prorocentrum</taxon>
    </lineage>
</organism>
<sequence length="268" mass="27577">MEGATTGSLCAQGPLGSAVARAATPQEEEEEEEGAGGPQGGRAPLALRSSRAGFGRPPGCGGRGGLSWTKGGGRKAASRHAATASRQADGLAALPRKRLPAGAAEADAGQAEGQLAATEMTRWAADPSAARETSQCSGCRRLAQPRRPLSTLRPPGGGNRRHLGPGSSGLLVRPLAWLGSAPPPHALASACSRPSQPTPRGGTRNGGARGDENERGTEEYSCGMALTALRRELRRLESQWPSHAACAMRHRRACWASAQGVQADGDDD</sequence>
<comment type="caution">
    <text evidence="2">The sequence shown here is derived from an EMBL/GenBank/DDBJ whole genome shotgun (WGS) entry which is preliminary data.</text>
</comment>
<evidence type="ECO:0000256" key="1">
    <source>
        <dbReference type="SAM" id="MobiDB-lite"/>
    </source>
</evidence>
<evidence type="ECO:0000313" key="2">
    <source>
        <dbReference type="EMBL" id="CAK0797722.1"/>
    </source>
</evidence>
<accession>A0ABN9PWS3</accession>
<gene>
    <name evidence="2" type="ORF">PCOR1329_LOCUS6725</name>
</gene>
<feature type="compositionally biased region" description="Gly residues" evidence="1">
    <location>
        <begin position="56"/>
        <end position="65"/>
    </location>
</feature>
<protein>
    <submittedName>
        <fullName evidence="2">Uncharacterized protein</fullName>
    </submittedName>
</protein>